<name>A0A317V462_ASPEC</name>
<comment type="caution">
    <text evidence="1">The sequence shown here is derived from an EMBL/GenBank/DDBJ whole genome shotgun (WGS) entry which is preliminary data.</text>
</comment>
<sequence>MCWWRVGRLLESTNILAILPPAIGVFYSTLDFLHHPGNIQGPFTSIPESHRSCLQSNAPLSIPGVFVIRIKFS</sequence>
<dbReference type="Proteomes" id="UP000246171">
    <property type="component" value="Unassembled WGS sequence"/>
</dbReference>
<reference evidence="1" key="1">
    <citation type="submission" date="2016-12" db="EMBL/GenBank/DDBJ databases">
        <title>The genomes of Aspergillus section Nigri reveals drivers in fungal speciation.</title>
        <authorList>
            <consortium name="DOE Joint Genome Institute"/>
            <person name="Vesth T.C."/>
            <person name="Nybo J."/>
            <person name="Theobald S."/>
            <person name="Brandl J."/>
            <person name="Frisvad J.C."/>
            <person name="Nielsen K.F."/>
            <person name="Lyhne E.K."/>
            <person name="Kogle M.E."/>
            <person name="Kuo A."/>
            <person name="Riley R."/>
            <person name="Clum A."/>
            <person name="Nolan M."/>
            <person name="Lipzen A."/>
            <person name="Salamov A."/>
            <person name="Henrissat B."/>
            <person name="Wiebenga A."/>
            <person name="De vries R.P."/>
            <person name="Grigoriev I.V."/>
            <person name="Mortensen U.H."/>
            <person name="Andersen M.R."/>
            <person name="Baker S.E."/>
        </authorList>
    </citation>
    <scope>NUCLEOTIDE SEQUENCE</scope>
    <source>
        <strain evidence="1">CBS 122712</strain>
    </source>
</reference>
<dbReference type="AlphaFoldDB" id="A0A317V462"/>
<organism evidence="1 2">
    <name type="scientific">Aspergillus eucalypticola (strain CBS 122712 / IBT 29274)</name>
    <dbReference type="NCBI Taxonomy" id="1448314"/>
    <lineage>
        <taxon>Eukaryota</taxon>
        <taxon>Fungi</taxon>
        <taxon>Dikarya</taxon>
        <taxon>Ascomycota</taxon>
        <taxon>Pezizomycotina</taxon>
        <taxon>Eurotiomycetes</taxon>
        <taxon>Eurotiomycetidae</taxon>
        <taxon>Eurotiales</taxon>
        <taxon>Aspergillaceae</taxon>
        <taxon>Aspergillus</taxon>
        <taxon>Aspergillus subgen. Circumdati</taxon>
    </lineage>
</organism>
<proteinExistence type="predicted"/>
<evidence type="ECO:0000313" key="2">
    <source>
        <dbReference type="Proteomes" id="UP000246171"/>
    </source>
</evidence>
<protein>
    <submittedName>
        <fullName evidence="1">Uncharacterized protein</fullName>
    </submittedName>
</protein>
<gene>
    <name evidence="1" type="ORF">BO83DRAFT_449035</name>
</gene>
<dbReference type="VEuPathDB" id="FungiDB:BO83DRAFT_449035"/>
<accession>A0A317V462</accession>
<dbReference type="GeneID" id="37058692"/>
<dbReference type="EMBL" id="MSFU01000019">
    <property type="protein sequence ID" value="PWY68875.1"/>
    <property type="molecule type" value="Genomic_DNA"/>
</dbReference>
<feature type="non-terminal residue" evidence="1">
    <location>
        <position position="73"/>
    </location>
</feature>
<evidence type="ECO:0000313" key="1">
    <source>
        <dbReference type="EMBL" id="PWY68875.1"/>
    </source>
</evidence>
<keyword evidence="2" id="KW-1185">Reference proteome</keyword>
<dbReference type="RefSeq" id="XP_025386248.1">
    <property type="nucleotide sequence ID" value="XM_025536730.1"/>
</dbReference>